<dbReference type="PROSITE" id="PS51397">
    <property type="entry name" value="WLM"/>
    <property type="match status" value="1"/>
</dbReference>
<dbReference type="GO" id="GO:0005634">
    <property type="term" value="C:nucleus"/>
    <property type="evidence" value="ECO:0007669"/>
    <property type="project" value="TreeGrafter"/>
</dbReference>
<feature type="region of interest" description="Disordered" evidence="1">
    <location>
        <begin position="324"/>
        <end position="379"/>
    </location>
</feature>
<evidence type="ECO:0000256" key="1">
    <source>
        <dbReference type="SAM" id="MobiDB-lite"/>
    </source>
</evidence>
<dbReference type="EMBL" id="HBIX01008886">
    <property type="protein sequence ID" value="CAE0714093.1"/>
    <property type="molecule type" value="Transcribed_RNA"/>
</dbReference>
<feature type="region of interest" description="Disordered" evidence="1">
    <location>
        <begin position="469"/>
        <end position="490"/>
    </location>
</feature>
<feature type="compositionally biased region" description="Acidic residues" evidence="1">
    <location>
        <begin position="324"/>
        <end position="335"/>
    </location>
</feature>
<reference evidence="3" key="1">
    <citation type="submission" date="2021-01" db="EMBL/GenBank/DDBJ databases">
        <authorList>
            <person name="Corre E."/>
            <person name="Pelletier E."/>
            <person name="Niang G."/>
            <person name="Scheremetjew M."/>
            <person name="Finn R."/>
            <person name="Kale V."/>
            <person name="Holt S."/>
            <person name="Cochrane G."/>
            <person name="Meng A."/>
            <person name="Brown T."/>
            <person name="Cohen L."/>
        </authorList>
    </citation>
    <scope>NUCLEOTIDE SEQUENCE</scope>
    <source>
        <strain evidence="3">10249 10 AB</strain>
    </source>
</reference>
<dbReference type="Pfam" id="PF08325">
    <property type="entry name" value="WLM"/>
    <property type="match status" value="1"/>
</dbReference>
<sequence>MAPKNHRIVSLDDINQRKLTAPSNATWSFFSSIGSQSRDVPNEYSYCKPIGQGYGPPPNQRHAVPLHTIPGLPQNDVCVTTLERIHKEFFPIIKRRGFNVVSISELCCCGDGLDHAVNKGRKRSKCRPIGNNVLGYNRTTFGRIKSHSIHLRLRRPRDHQLIPWEDVAGTMAHELSHCVHQNHGAGFYKLMEEILEEHAVARVHGLSGPSYLRPTNVDTIQQQNKRGWGATMGTTNADTAVGAASASLPQTAGNRLGGNDSLGKSRLLDDYSRGGRILGGGARAGKGNPELRDLILKAAESRQRQMLQIRRMIEQSKEPCVIEIFDDDDDDDDDSSNNGKNHAISATGTSQDLNQNPRRKRSKTEKNGPISSQQRRKVSNTEDVCVIDLASNDGDITERLKTGRDGVVLSQQRRKVSNIGDVCVIDLAANDSNISERLKTGRNDLILSQERLKAPKNEGISVIDLTTNDSNITERPKPGKNSVIPSQGRRKVSNNDDIYVVDLATNGSDITSIKEGSCRRCASQNTGSAYRCDLCLGRQYKSLSSFKRTEGPSCNS</sequence>
<gene>
    <name evidence="3" type="ORF">PAUS00366_LOCUS6845</name>
</gene>
<dbReference type="AlphaFoldDB" id="A0A7S4AGF4"/>
<dbReference type="GO" id="GO:0008237">
    <property type="term" value="F:metallopeptidase activity"/>
    <property type="evidence" value="ECO:0007669"/>
    <property type="project" value="TreeGrafter"/>
</dbReference>
<dbReference type="InterPro" id="IPR013536">
    <property type="entry name" value="WLM_dom"/>
</dbReference>
<dbReference type="InterPro" id="IPR053000">
    <property type="entry name" value="WSS1-like_metalloprotease"/>
</dbReference>
<feature type="compositionally biased region" description="Polar residues" evidence="1">
    <location>
        <begin position="336"/>
        <end position="356"/>
    </location>
</feature>
<dbReference type="PANTHER" id="PTHR46622:SF1">
    <property type="entry name" value="DNA-DEPENDENT METALLOPROTEASE WSS1"/>
    <property type="match status" value="1"/>
</dbReference>
<accession>A0A7S4AGF4</accession>
<dbReference type="PANTHER" id="PTHR46622">
    <property type="entry name" value="DNA-DEPENDENT METALLOPROTEASE WSS1"/>
    <property type="match status" value="1"/>
</dbReference>
<proteinExistence type="predicted"/>
<dbReference type="GO" id="GO:0006281">
    <property type="term" value="P:DNA repair"/>
    <property type="evidence" value="ECO:0007669"/>
    <property type="project" value="TreeGrafter"/>
</dbReference>
<evidence type="ECO:0000313" key="3">
    <source>
        <dbReference type="EMBL" id="CAE0714093.1"/>
    </source>
</evidence>
<protein>
    <recommendedName>
        <fullName evidence="2">WLM domain-containing protein</fullName>
    </recommendedName>
</protein>
<evidence type="ECO:0000259" key="2">
    <source>
        <dbReference type="PROSITE" id="PS51397"/>
    </source>
</evidence>
<feature type="domain" description="WLM" evidence="2">
    <location>
        <begin position="54"/>
        <end position="304"/>
    </location>
</feature>
<organism evidence="3">
    <name type="scientific">Pseudo-nitzschia australis</name>
    <dbReference type="NCBI Taxonomy" id="44445"/>
    <lineage>
        <taxon>Eukaryota</taxon>
        <taxon>Sar</taxon>
        <taxon>Stramenopiles</taxon>
        <taxon>Ochrophyta</taxon>
        <taxon>Bacillariophyta</taxon>
        <taxon>Bacillariophyceae</taxon>
        <taxon>Bacillariophycidae</taxon>
        <taxon>Bacillariales</taxon>
        <taxon>Bacillariaceae</taxon>
        <taxon>Pseudo-nitzschia</taxon>
    </lineage>
</organism>
<name>A0A7S4AGF4_9STRA</name>